<dbReference type="InterPro" id="IPR013762">
    <property type="entry name" value="Integrase-like_cat_sf"/>
</dbReference>
<dbReference type="GO" id="GO:0015074">
    <property type="term" value="P:DNA integration"/>
    <property type="evidence" value="ECO:0007669"/>
    <property type="project" value="InterPro"/>
</dbReference>
<dbReference type="SUPFAM" id="SSF56349">
    <property type="entry name" value="DNA breaking-rejoining enzymes"/>
    <property type="match status" value="1"/>
</dbReference>
<dbReference type="GO" id="GO:0003677">
    <property type="term" value="F:DNA binding"/>
    <property type="evidence" value="ECO:0007669"/>
    <property type="project" value="InterPro"/>
</dbReference>
<dbReference type="AlphaFoldDB" id="A0A857GH54"/>
<reference evidence="3 4" key="1">
    <citation type="submission" date="2017-10" db="EMBL/GenBank/DDBJ databases">
        <title>Coral associated bacteria.</title>
        <authorList>
            <person name="Wang X."/>
        </authorList>
    </citation>
    <scope>NUCLEOTIDE SEQUENCE [LARGE SCALE GENOMIC DNA]</scope>
    <source>
        <strain evidence="3 4">SCSIO 43005</strain>
    </source>
</reference>
<dbReference type="Gene3D" id="1.10.443.10">
    <property type="entry name" value="Intergrase catalytic core"/>
    <property type="match status" value="1"/>
</dbReference>
<dbReference type="GO" id="GO:0006310">
    <property type="term" value="P:DNA recombination"/>
    <property type="evidence" value="ECO:0007669"/>
    <property type="project" value="UniProtKB-KW"/>
</dbReference>
<gene>
    <name evidence="3" type="ORF">CTT34_02115</name>
</gene>
<dbReference type="OrthoDB" id="5614256at2"/>
<dbReference type="KEGG" id="hmd:CTT34_02115"/>
<dbReference type="RefSeq" id="WP_159340840.1">
    <property type="nucleotide sequence ID" value="NZ_CP024621.1"/>
</dbReference>
<protein>
    <submittedName>
        <fullName evidence="3">Uncharacterized protein</fullName>
    </submittedName>
</protein>
<sequence>MSDTGLEQLAKLSGTSADRVEDLLSLLEAPASLTHLVLVMSNLQRALKAIQEIEGLRENLEEGDEVEGQASLLNYLPLIGQLVTSVEASNPYSCPDEWLDRSGKQRGIINDHPEWAMLILTPGSECYDHGGYWQHTGVVMACSAIQRRRHQERIGSEITAACRDIRTIGQGKKALSLLEQVDTDTTLKGYYQKHLLEGVGEGDEVRESLAGIELLVRKVLSLKGKTREGGGGGGRSGRLVERQVVLPDGDDEDREGPEVSVQFSESIGDEQSQGRQRTAGLHPKETQKLRAVSFTESIASPTLGFDLRDLIRRQKSRIKHISQSNQRLFYRYASLGRVELATAAELAFQLFTGRGRFEQRDAEGVYAGLLLLLMIWLGRPVEQLLGMRVYNHQGELPKHRKEVLAFLIDEHAFVLPIPTPEWRNSLQDDAKTLLYTAGASTPALVDDVVVVASPVRIGKFISNLGLARKGRAKYRGLFPEHRREAIEGAMRAAVSKANRAHRMRLTPLRISQALFDEIVGHSSDWVDAYLLTGQRFTIADVAAHYYSVPAGYLEALYHEAAVSLRNSIYKYLSVEEKHYYAFQQPVSNSGDHGSKLNLKPMLLTRLVKHLKNDLRAAKRLAPGEESWRQVHNHYVAYMAFWILFATGYRAVNDLVFRWREIDFDTGFLVISDKDDEAMSQARVVWLLPEVLEQLRCYAYHLEVLQARLYQRNSLYEHLDAVLSEPRPNVPLMFFISDSWQVVQLSPENLRQQVPIFTLPINASRHYLRSTLRAEGVRGELVNAFLGHAQQGQEPFGGFSTLSPVEMFRELAPVLSKMRREAGWTVQQGLADV</sequence>
<evidence type="ECO:0000256" key="1">
    <source>
        <dbReference type="ARBA" id="ARBA00023172"/>
    </source>
</evidence>
<name>A0A857GH54_9GAMM</name>
<feature type="region of interest" description="Disordered" evidence="2">
    <location>
        <begin position="246"/>
        <end position="282"/>
    </location>
</feature>
<evidence type="ECO:0000256" key="2">
    <source>
        <dbReference type="SAM" id="MobiDB-lite"/>
    </source>
</evidence>
<evidence type="ECO:0000313" key="4">
    <source>
        <dbReference type="Proteomes" id="UP000463949"/>
    </source>
</evidence>
<proteinExistence type="predicted"/>
<evidence type="ECO:0000313" key="3">
    <source>
        <dbReference type="EMBL" id="QHD48573.1"/>
    </source>
</evidence>
<organism evidence="3 4">
    <name type="scientific">Vreelandella aquamarina</name>
    <dbReference type="NCBI Taxonomy" id="77097"/>
    <lineage>
        <taxon>Bacteria</taxon>
        <taxon>Pseudomonadati</taxon>
        <taxon>Pseudomonadota</taxon>
        <taxon>Gammaproteobacteria</taxon>
        <taxon>Oceanospirillales</taxon>
        <taxon>Halomonadaceae</taxon>
        <taxon>Vreelandella</taxon>
    </lineage>
</organism>
<feature type="compositionally biased region" description="Polar residues" evidence="2">
    <location>
        <begin position="261"/>
        <end position="276"/>
    </location>
</feature>
<dbReference type="Proteomes" id="UP000463949">
    <property type="component" value="Chromosome"/>
</dbReference>
<keyword evidence="1" id="KW-0233">DNA recombination</keyword>
<dbReference type="InterPro" id="IPR011010">
    <property type="entry name" value="DNA_brk_join_enz"/>
</dbReference>
<accession>A0A857GH54</accession>
<dbReference type="EMBL" id="CP024621">
    <property type="protein sequence ID" value="QHD48573.1"/>
    <property type="molecule type" value="Genomic_DNA"/>
</dbReference>